<gene>
    <name evidence="3" type="ORF">CCGE525_09445</name>
</gene>
<name>A0A387FNC0_9HYPH</name>
<feature type="domain" description="DUF2157" evidence="2">
    <location>
        <begin position="13"/>
        <end position="148"/>
    </location>
</feature>
<keyword evidence="1" id="KW-1133">Transmembrane helix</keyword>
<organism evidence="3 4">
    <name type="scientific">Rhizobium jaguaris</name>
    <dbReference type="NCBI Taxonomy" id="1312183"/>
    <lineage>
        <taxon>Bacteria</taxon>
        <taxon>Pseudomonadati</taxon>
        <taxon>Pseudomonadota</taxon>
        <taxon>Alphaproteobacteria</taxon>
        <taxon>Hyphomicrobiales</taxon>
        <taxon>Rhizobiaceae</taxon>
        <taxon>Rhizobium/Agrobacterium group</taxon>
        <taxon>Rhizobium</taxon>
    </lineage>
</organism>
<proteinExistence type="predicted"/>
<sequence>MYRGRLERDLKVWVDKGLVDAPAAAAILSEYDSRPASFSLGRVLAVMAALLVGAAILLFVASNWDQIPRIIRLFGLIALIWAFYLGAAYSFSLRRSILASALLILGTMSFGGAMSLVGQMYNLSGDELTMMIVWFAAASVAAALFRSGGQVALAGFLAWGFCGLYLWEHYDEWYGIMPWAPPVMAAVLIALVRYVDAPASRHLAYLMLVGWLTWIFTQYGGLRAAILFAAAGMIAFLAASLPVSPLTRIARTAGVAPAFYTFLIAAIGFFAIHGEISDGVFENNTWVENKLPLIVLAFATLASALVAIILSGRDNGPVRYLAYVVFAGEIFYLANETVGSIIGTSGFFLICGALVAIAAWLVIRLERRFSHRSGPHSDRQGVQA</sequence>
<feature type="transmembrane region" description="Helical" evidence="1">
    <location>
        <begin position="43"/>
        <end position="64"/>
    </location>
</feature>
<feature type="transmembrane region" description="Helical" evidence="1">
    <location>
        <begin position="70"/>
        <end position="90"/>
    </location>
</feature>
<feature type="transmembrane region" description="Helical" evidence="1">
    <location>
        <begin position="173"/>
        <end position="195"/>
    </location>
</feature>
<dbReference type="OrthoDB" id="7353197at2"/>
<dbReference type="KEGG" id="rjg:CCGE525_09445"/>
<evidence type="ECO:0000256" key="1">
    <source>
        <dbReference type="SAM" id="Phobius"/>
    </source>
</evidence>
<feature type="transmembrane region" description="Helical" evidence="1">
    <location>
        <begin position="97"/>
        <end position="116"/>
    </location>
</feature>
<feature type="transmembrane region" description="Helical" evidence="1">
    <location>
        <begin position="202"/>
        <end position="219"/>
    </location>
</feature>
<dbReference type="RefSeq" id="WP_120704033.1">
    <property type="nucleotide sequence ID" value="NZ_CP032694.1"/>
</dbReference>
<feature type="transmembrane region" description="Helical" evidence="1">
    <location>
        <begin position="293"/>
        <end position="311"/>
    </location>
</feature>
<dbReference type="Proteomes" id="UP000282195">
    <property type="component" value="Chromosome"/>
</dbReference>
<keyword evidence="1" id="KW-0472">Membrane</keyword>
<keyword evidence="4" id="KW-1185">Reference proteome</keyword>
<dbReference type="InterPro" id="IPR018677">
    <property type="entry name" value="DUF2157"/>
</dbReference>
<evidence type="ECO:0000313" key="3">
    <source>
        <dbReference type="EMBL" id="AYG58997.1"/>
    </source>
</evidence>
<feature type="transmembrane region" description="Helical" evidence="1">
    <location>
        <begin position="255"/>
        <end position="273"/>
    </location>
</feature>
<keyword evidence="1" id="KW-0812">Transmembrane</keyword>
<protein>
    <submittedName>
        <fullName evidence="3">DUF2157 domain-containing protein</fullName>
    </submittedName>
</protein>
<evidence type="ECO:0000313" key="4">
    <source>
        <dbReference type="Proteomes" id="UP000282195"/>
    </source>
</evidence>
<feature type="transmembrane region" description="Helical" evidence="1">
    <location>
        <begin position="341"/>
        <end position="363"/>
    </location>
</feature>
<feature type="transmembrane region" description="Helical" evidence="1">
    <location>
        <begin position="318"/>
        <end position="335"/>
    </location>
</feature>
<dbReference type="AlphaFoldDB" id="A0A387FNC0"/>
<evidence type="ECO:0000259" key="2">
    <source>
        <dbReference type="Pfam" id="PF09925"/>
    </source>
</evidence>
<feature type="transmembrane region" description="Helical" evidence="1">
    <location>
        <begin position="225"/>
        <end position="243"/>
    </location>
</feature>
<feature type="transmembrane region" description="Helical" evidence="1">
    <location>
        <begin position="151"/>
        <end position="167"/>
    </location>
</feature>
<dbReference type="EMBL" id="CP032694">
    <property type="protein sequence ID" value="AYG58997.1"/>
    <property type="molecule type" value="Genomic_DNA"/>
</dbReference>
<feature type="transmembrane region" description="Helical" evidence="1">
    <location>
        <begin position="128"/>
        <end position="144"/>
    </location>
</feature>
<dbReference type="Pfam" id="PF09925">
    <property type="entry name" value="DUF2157"/>
    <property type="match status" value="1"/>
</dbReference>
<reference evidence="3 4" key="1">
    <citation type="submission" date="2018-10" db="EMBL/GenBank/DDBJ databases">
        <title>Rhizobium etli, R. leguminosarum and a new Rhizobium genospecies from Phaseolus dumosus.</title>
        <authorList>
            <person name="Ramirez-Puebla S.T."/>
            <person name="Rogel-Hernandez M.A."/>
            <person name="Guerrero G."/>
            <person name="Ormeno-Orrillo E."/>
            <person name="Martinez-Romero J.C."/>
            <person name="Negrete-Yankelevich S."/>
            <person name="Martinez-Romero E."/>
        </authorList>
    </citation>
    <scope>NUCLEOTIDE SEQUENCE [LARGE SCALE GENOMIC DNA]</scope>
    <source>
        <strain evidence="3 4">CCGE525</strain>
    </source>
</reference>
<accession>A0A387FNC0</accession>